<organism evidence="1 2">
    <name type="scientific">Mesobacillus subterraneus</name>
    <dbReference type="NCBI Taxonomy" id="285983"/>
    <lineage>
        <taxon>Bacteria</taxon>
        <taxon>Bacillati</taxon>
        <taxon>Bacillota</taxon>
        <taxon>Bacilli</taxon>
        <taxon>Bacillales</taxon>
        <taxon>Bacillaceae</taxon>
        <taxon>Mesobacillus</taxon>
    </lineage>
</organism>
<name>A0A3R9EYG7_9BACI</name>
<protein>
    <submittedName>
        <fullName evidence="1">Uncharacterized protein</fullName>
    </submittedName>
</protein>
<gene>
    <name evidence="1" type="ORF">EJA10_17520</name>
</gene>
<proteinExistence type="predicted"/>
<dbReference type="EMBL" id="RSFW01000020">
    <property type="protein sequence ID" value="RSD25072.1"/>
    <property type="molecule type" value="Genomic_DNA"/>
</dbReference>
<evidence type="ECO:0000313" key="2">
    <source>
        <dbReference type="Proteomes" id="UP000279911"/>
    </source>
</evidence>
<dbReference type="OrthoDB" id="2874273at2"/>
<accession>A0A3R9EYG7</accession>
<dbReference type="RefSeq" id="WP_125481329.1">
    <property type="nucleotide sequence ID" value="NZ_RSFW01000020.1"/>
</dbReference>
<comment type="caution">
    <text evidence="1">The sequence shown here is derived from an EMBL/GenBank/DDBJ whole genome shotgun (WGS) entry which is preliminary data.</text>
</comment>
<reference evidence="2" key="1">
    <citation type="submission" date="2018-12" db="EMBL/GenBank/DDBJ databases">
        <title>Bacillus chawlae sp. nov., Bacillus glennii sp. nov., and Bacillus saganii sp. nov. Isolated from the Vehicle Assembly Building at Kennedy Space Center where the Viking Spacecraft were Assembled.</title>
        <authorList>
            <person name="Seuylemezian A."/>
            <person name="Vaishampayan P."/>
        </authorList>
    </citation>
    <scope>NUCLEOTIDE SEQUENCE [LARGE SCALE GENOMIC DNA]</scope>
    <source>
        <strain evidence="2">DSM 13966</strain>
    </source>
</reference>
<dbReference type="Proteomes" id="UP000279911">
    <property type="component" value="Unassembled WGS sequence"/>
</dbReference>
<evidence type="ECO:0000313" key="1">
    <source>
        <dbReference type="EMBL" id="RSD25072.1"/>
    </source>
</evidence>
<dbReference type="AlphaFoldDB" id="A0A3R9EYG7"/>
<sequence>MRRVQSLVEIVEAVKNGSNDRKILLSQHETSRSAVTLGDEDTESGTRLRVKALLGDSLYYSEEFTDDTLYEEANELIQQLKELAHVEIVSEDEIEQKVKE</sequence>